<gene>
    <name evidence="1" type="ORF">G6R28_01880</name>
</gene>
<dbReference type="SFLD" id="SFLDS00003">
    <property type="entry name" value="Haloacid_Dehalogenase"/>
    <property type="match status" value="1"/>
</dbReference>
<dbReference type="NCBIfam" id="TIGR01549">
    <property type="entry name" value="HAD-SF-IA-v1"/>
    <property type="match status" value="1"/>
</dbReference>
<dbReference type="PRINTS" id="PR00413">
    <property type="entry name" value="HADHALOGNASE"/>
</dbReference>
<dbReference type="PANTHER" id="PTHR47478:SF1">
    <property type="entry name" value="PYRIMIDINE 5'-NUCLEOTIDASE YJJG"/>
    <property type="match status" value="1"/>
</dbReference>
<dbReference type="InterPro" id="IPR023214">
    <property type="entry name" value="HAD_sf"/>
</dbReference>
<dbReference type="InterPro" id="IPR011951">
    <property type="entry name" value="HAD-SF_hydro_IA_YjjG/PynA"/>
</dbReference>
<dbReference type="InterPro" id="IPR023198">
    <property type="entry name" value="PGP-like_dom2"/>
</dbReference>
<dbReference type="Gene3D" id="3.40.50.1000">
    <property type="entry name" value="HAD superfamily/HAD-like"/>
    <property type="match status" value="1"/>
</dbReference>
<dbReference type="SFLD" id="SFLDG01129">
    <property type="entry name" value="C1.5:_HAD__Beta-PGM__Phosphata"/>
    <property type="match status" value="1"/>
</dbReference>
<dbReference type="Proteomes" id="UP000735205">
    <property type="component" value="Unassembled WGS sequence"/>
</dbReference>
<dbReference type="Pfam" id="PF00702">
    <property type="entry name" value="Hydrolase"/>
    <property type="match status" value="1"/>
</dbReference>
<accession>A0ABS5QS78</accession>
<dbReference type="PANTHER" id="PTHR47478">
    <property type="match status" value="1"/>
</dbReference>
<protein>
    <submittedName>
        <fullName evidence="1">Noncanonical pyrimidine nucleotidase, YjjG family</fullName>
    </submittedName>
</protein>
<proteinExistence type="predicted"/>
<dbReference type="InterPro" id="IPR036412">
    <property type="entry name" value="HAD-like_sf"/>
</dbReference>
<organism evidence="1 2">
    <name type="scientific">Fructobacillus papyrifericola</name>
    <dbReference type="NCBI Taxonomy" id="2713172"/>
    <lineage>
        <taxon>Bacteria</taxon>
        <taxon>Bacillati</taxon>
        <taxon>Bacillota</taxon>
        <taxon>Bacilli</taxon>
        <taxon>Lactobacillales</taxon>
        <taxon>Lactobacillaceae</taxon>
        <taxon>Fructobacillus</taxon>
    </lineage>
</organism>
<dbReference type="InterPro" id="IPR052550">
    <property type="entry name" value="Pyrimidine_5'-ntase_YjjG"/>
</dbReference>
<evidence type="ECO:0000313" key="1">
    <source>
        <dbReference type="EMBL" id="MBS9335985.1"/>
    </source>
</evidence>
<dbReference type="EMBL" id="JAAMFJ010000001">
    <property type="protein sequence ID" value="MBS9335985.1"/>
    <property type="molecule type" value="Genomic_DNA"/>
</dbReference>
<evidence type="ECO:0000313" key="2">
    <source>
        <dbReference type="Proteomes" id="UP000735205"/>
    </source>
</evidence>
<dbReference type="Gene3D" id="1.10.150.240">
    <property type="entry name" value="Putative phosphatase, domain 2"/>
    <property type="match status" value="1"/>
</dbReference>
<dbReference type="SUPFAM" id="SSF56784">
    <property type="entry name" value="HAD-like"/>
    <property type="match status" value="1"/>
</dbReference>
<keyword evidence="2" id="KW-1185">Reference proteome</keyword>
<reference evidence="1 2" key="1">
    <citation type="submission" date="2020-02" db="EMBL/GenBank/DDBJ databases">
        <title>Fructobacillus sp. isolated from paper mulberry of Taiwan.</title>
        <authorList>
            <person name="Lin S.-T."/>
        </authorList>
    </citation>
    <scope>NUCLEOTIDE SEQUENCE [LARGE SCALE GENOMIC DNA]</scope>
    <source>
        <strain evidence="1 2">M1-21</strain>
    </source>
</reference>
<comment type="caution">
    <text evidence="1">The sequence shown here is derived from an EMBL/GenBank/DDBJ whole genome shotgun (WGS) entry which is preliminary data.</text>
</comment>
<dbReference type="InterPro" id="IPR006439">
    <property type="entry name" value="HAD-SF_hydro_IA"/>
</dbReference>
<sequence>MAINTLIFDLDDTLLDFRGGEVQDIRALFEKHAKLSGQALEKALLTYQDINQKLWHQYEEKTIDRTEIFEKRFPETLAALDLADQVDAQLMEEEYAFLRDHNYRMIDGAKDLLQSLSGRYTILAGTNGQEETQLRRLKETRLMPYFDQVFTSESLGIAKPDARFFEKIFAARPKMQKEQTIMIGDGLNSDILGGQNAGIETIWVNLQKQPLPADLKPTKIVHSLNELKTLLQ</sequence>
<dbReference type="NCBIfam" id="TIGR02254">
    <property type="entry name" value="YjjG_YfnB"/>
    <property type="match status" value="1"/>
</dbReference>
<dbReference type="RefSeq" id="WP_213792546.1">
    <property type="nucleotide sequence ID" value="NZ_JAAMFJ010000001.1"/>
</dbReference>
<name>A0ABS5QS78_9LACO</name>